<dbReference type="GO" id="GO:0051539">
    <property type="term" value="F:4 iron, 4 sulfur cluster binding"/>
    <property type="evidence" value="ECO:0007669"/>
    <property type="project" value="UniProtKB-KW"/>
</dbReference>
<dbReference type="InterPro" id="IPR017900">
    <property type="entry name" value="4Fe4S_Fe_S_CS"/>
</dbReference>
<dbReference type="PIRSF" id="PIRSF036408">
    <property type="entry name" value="PduS_prd"/>
    <property type="match status" value="1"/>
</dbReference>
<dbReference type="InterPro" id="IPR017896">
    <property type="entry name" value="4Fe4S_Fe-S-bd"/>
</dbReference>
<dbReference type="GO" id="GO:0009055">
    <property type="term" value="F:electron transfer activity"/>
    <property type="evidence" value="ECO:0007669"/>
    <property type="project" value="InterPro"/>
</dbReference>
<dbReference type="STRING" id="1520.LF65_04553"/>
<evidence type="ECO:0000256" key="5">
    <source>
        <dbReference type="ARBA" id="ARBA00022982"/>
    </source>
</evidence>
<keyword evidence="2" id="KW-0004">4Fe-4S</keyword>
<dbReference type="Pfam" id="PF13534">
    <property type="entry name" value="Fer4_17"/>
    <property type="match status" value="1"/>
</dbReference>
<proteinExistence type="predicted"/>
<keyword evidence="6" id="KW-0408">Iron</keyword>
<dbReference type="Gene3D" id="3.40.50.11540">
    <property type="entry name" value="NADH-ubiquinone oxidoreductase 51kDa subunit"/>
    <property type="match status" value="1"/>
</dbReference>
<dbReference type="PANTHER" id="PTHR43034">
    <property type="entry name" value="ION-TRANSLOCATING OXIDOREDUCTASE COMPLEX SUBUNIT C"/>
    <property type="match status" value="1"/>
</dbReference>
<dbReference type="InterPro" id="IPR010208">
    <property type="entry name" value="Ion_transpt_RnfC/RsxC"/>
</dbReference>
<evidence type="ECO:0000256" key="1">
    <source>
        <dbReference type="ARBA" id="ARBA00022448"/>
    </source>
</evidence>
<evidence type="ECO:0000256" key="6">
    <source>
        <dbReference type="ARBA" id="ARBA00023004"/>
    </source>
</evidence>
<dbReference type="SUPFAM" id="SSF142019">
    <property type="entry name" value="Nqo1 FMN-binding domain-like"/>
    <property type="match status" value="1"/>
</dbReference>
<dbReference type="Pfam" id="PF13375">
    <property type="entry name" value="RnfC_N"/>
    <property type="match status" value="1"/>
</dbReference>
<dbReference type="PANTHER" id="PTHR43034:SF2">
    <property type="entry name" value="ION-TRANSLOCATING OXIDOREDUCTASE COMPLEX SUBUNIT C"/>
    <property type="match status" value="1"/>
</dbReference>
<evidence type="ECO:0000256" key="2">
    <source>
        <dbReference type="ARBA" id="ARBA00022485"/>
    </source>
</evidence>
<dbReference type="InterPro" id="IPR017054">
    <property type="entry name" value="PduS"/>
</dbReference>
<dbReference type="OrthoDB" id="9767754at2"/>
<dbReference type="SUPFAM" id="SSF142984">
    <property type="entry name" value="Nqo1 middle domain-like"/>
    <property type="match status" value="1"/>
</dbReference>
<dbReference type="InterPro" id="IPR026902">
    <property type="entry name" value="RnfC_N"/>
</dbReference>
<dbReference type="Gene3D" id="3.10.20.600">
    <property type="match status" value="1"/>
</dbReference>
<dbReference type="KEGG" id="cbei:LF65_04553"/>
<name>A0A0B5QJG0_CLOBE</name>
<evidence type="ECO:0000256" key="4">
    <source>
        <dbReference type="ARBA" id="ARBA00022737"/>
    </source>
</evidence>
<dbReference type="Pfam" id="PF10531">
    <property type="entry name" value="SLBB"/>
    <property type="match status" value="1"/>
</dbReference>
<evidence type="ECO:0000256" key="7">
    <source>
        <dbReference type="ARBA" id="ARBA00023014"/>
    </source>
</evidence>
<dbReference type="SUPFAM" id="SSF51230">
    <property type="entry name" value="Single hybrid motif"/>
    <property type="match status" value="1"/>
</dbReference>
<dbReference type="AlphaFoldDB" id="A0A0B5QJG0"/>
<dbReference type="InterPro" id="IPR011053">
    <property type="entry name" value="Single_hybrid_motif"/>
</dbReference>
<dbReference type="InterPro" id="IPR019554">
    <property type="entry name" value="Soluble_ligand-bd"/>
</dbReference>
<keyword evidence="1" id="KW-0813">Transport</keyword>
<evidence type="ECO:0000313" key="9">
    <source>
        <dbReference type="EMBL" id="AJH01086.1"/>
    </source>
</evidence>
<evidence type="ECO:0000259" key="8">
    <source>
        <dbReference type="PROSITE" id="PS51379"/>
    </source>
</evidence>
<dbReference type="GO" id="GO:0046872">
    <property type="term" value="F:metal ion binding"/>
    <property type="evidence" value="ECO:0007669"/>
    <property type="project" value="UniProtKB-KW"/>
</dbReference>
<keyword evidence="4" id="KW-0677">Repeat</keyword>
<sequence length="441" mass="48704">MEKSFIDLIKDAGIIGAGGAGFPTHVKLNAKVKTVIVNGAECEPLLKVDQQLMDKKADEILYALDKVVDETESEAGIIALKGKYKKAIDSLNLKIKDYPKLQIFILENFYPAGDEQVLVYEVTNKIVPEGGIPLNVGVIVINVETLLNVYNSINGIPVTEKYLTITGEVRNPITVKVPIGISIEEAIEIAGGSSIKDFCVIDGGPMMGKIVENIQDPIKKNTKGLIVLKKEHKIVQSKIKSMQSTIRDARIACCQCSLCTEVCPRHLLGHKIEPSKIMRIASYGKTCSTEISPTNTFLCSECALCEQACIMGLQPWKLNKFFKGELSKNGIRNPHNMAPENADEFRRYRKFPVERLKQRLDINKYNSDSLLEEKKYDFQKVTILRSQHIGAKAEPIVKVGDKVQKGDLIGEISGGKLGAKIHASIDGIIKEITDESIVIVK</sequence>
<accession>A0A0B5QJG0</accession>
<dbReference type="InterPro" id="IPR011538">
    <property type="entry name" value="Nuo51_FMN-bd"/>
</dbReference>
<evidence type="ECO:0000256" key="3">
    <source>
        <dbReference type="ARBA" id="ARBA00022723"/>
    </source>
</evidence>
<dbReference type="Proteomes" id="UP000031866">
    <property type="component" value="Chromosome"/>
</dbReference>
<dbReference type="SUPFAM" id="SSF46548">
    <property type="entry name" value="alpha-helical ferredoxin"/>
    <property type="match status" value="1"/>
</dbReference>
<dbReference type="InterPro" id="IPR037225">
    <property type="entry name" value="Nuo51_FMN-bd_sf"/>
</dbReference>
<feature type="domain" description="4Fe-4S ferredoxin-type" evidence="8">
    <location>
        <begin position="242"/>
        <end position="273"/>
    </location>
</feature>
<dbReference type="Gene3D" id="2.40.50.100">
    <property type="match status" value="1"/>
</dbReference>
<dbReference type="Pfam" id="PF01512">
    <property type="entry name" value="Complex1_51K"/>
    <property type="match status" value="1"/>
</dbReference>
<organism evidence="9 10">
    <name type="scientific">Clostridium beijerinckii</name>
    <name type="common">Clostridium MP</name>
    <dbReference type="NCBI Taxonomy" id="1520"/>
    <lineage>
        <taxon>Bacteria</taxon>
        <taxon>Bacillati</taxon>
        <taxon>Bacillota</taxon>
        <taxon>Clostridia</taxon>
        <taxon>Eubacteriales</taxon>
        <taxon>Clostridiaceae</taxon>
        <taxon>Clostridium</taxon>
    </lineage>
</organism>
<reference evidence="10" key="1">
    <citation type="submission" date="2014-12" db="EMBL/GenBank/DDBJ databases">
        <title>Genome sequence of Clostridium beijerinckii strain 59B.</title>
        <authorList>
            <person name="Little G.T."/>
            <person name="Minton N.P."/>
        </authorList>
    </citation>
    <scope>NUCLEOTIDE SEQUENCE [LARGE SCALE GENOMIC DNA]</scope>
    <source>
        <strain evidence="10">59B</strain>
    </source>
</reference>
<dbReference type="PROSITE" id="PS51379">
    <property type="entry name" value="4FE4S_FER_2"/>
    <property type="match status" value="1"/>
</dbReference>
<keyword evidence="3" id="KW-0479">Metal-binding</keyword>
<dbReference type="PROSITE" id="PS00198">
    <property type="entry name" value="4FE4S_FER_1"/>
    <property type="match status" value="1"/>
</dbReference>
<evidence type="ECO:0000313" key="10">
    <source>
        <dbReference type="Proteomes" id="UP000031866"/>
    </source>
</evidence>
<dbReference type="GO" id="GO:0016020">
    <property type="term" value="C:membrane"/>
    <property type="evidence" value="ECO:0007669"/>
    <property type="project" value="InterPro"/>
</dbReference>
<keyword evidence="5" id="KW-0249">Electron transport</keyword>
<gene>
    <name evidence="9" type="ORF">LF65_04553</name>
</gene>
<protein>
    <submittedName>
        <fullName evidence="9">NADH dehydrogenase</fullName>
    </submittedName>
</protein>
<keyword evidence="7" id="KW-0411">Iron-sulfur</keyword>
<dbReference type="RefSeq" id="WP_041899162.1">
    <property type="nucleotide sequence ID" value="NZ_CP010086.2"/>
</dbReference>
<dbReference type="EMBL" id="CP010086">
    <property type="protein sequence ID" value="AJH01086.1"/>
    <property type="molecule type" value="Genomic_DNA"/>
</dbReference>